<dbReference type="PROSITE" id="PS00778">
    <property type="entry name" value="HIS_ACID_PHOSPHAT_2"/>
    <property type="match status" value="1"/>
</dbReference>
<feature type="region of interest" description="Disordered" evidence="2">
    <location>
        <begin position="22"/>
        <end position="60"/>
    </location>
</feature>
<name>A0A836BT28_9CHLO</name>
<dbReference type="OrthoDB" id="10257284at2759"/>
<dbReference type="GO" id="GO:0016791">
    <property type="term" value="F:phosphatase activity"/>
    <property type="evidence" value="ECO:0007669"/>
    <property type="project" value="TreeGrafter"/>
</dbReference>
<evidence type="ECO:0000256" key="2">
    <source>
        <dbReference type="SAM" id="MobiDB-lite"/>
    </source>
</evidence>
<dbReference type="InterPro" id="IPR033379">
    <property type="entry name" value="Acid_Pase_AS"/>
</dbReference>
<dbReference type="InterPro" id="IPR029033">
    <property type="entry name" value="His_PPase_superfam"/>
</dbReference>
<dbReference type="SUPFAM" id="SSF53254">
    <property type="entry name" value="Phosphoglycerate mutase-like"/>
    <property type="match status" value="1"/>
</dbReference>
<comment type="caution">
    <text evidence="4">The sequence shown here is derived from an EMBL/GenBank/DDBJ whole genome shotgun (WGS) entry which is preliminary data.</text>
</comment>
<evidence type="ECO:0000313" key="5">
    <source>
        <dbReference type="Proteomes" id="UP000612055"/>
    </source>
</evidence>
<keyword evidence="3" id="KW-0732">Signal</keyword>
<dbReference type="Pfam" id="PF00328">
    <property type="entry name" value="His_Phos_2"/>
    <property type="match status" value="1"/>
</dbReference>
<dbReference type="PROSITE" id="PS00616">
    <property type="entry name" value="HIS_ACID_PHOSPHAT_1"/>
    <property type="match status" value="1"/>
</dbReference>
<feature type="region of interest" description="Disordered" evidence="2">
    <location>
        <begin position="621"/>
        <end position="663"/>
    </location>
</feature>
<dbReference type="InterPro" id="IPR050645">
    <property type="entry name" value="Histidine_acid_phosphatase"/>
</dbReference>
<dbReference type="EMBL" id="JAEHOE010000113">
    <property type="protein sequence ID" value="KAG2486403.1"/>
    <property type="molecule type" value="Genomic_DNA"/>
</dbReference>
<protein>
    <recommendedName>
        <fullName evidence="6">Acid phosphatase</fullName>
    </recommendedName>
</protein>
<dbReference type="Proteomes" id="UP000612055">
    <property type="component" value="Unassembled WGS sequence"/>
</dbReference>
<organism evidence="4 5">
    <name type="scientific">Edaphochlamys debaryana</name>
    <dbReference type="NCBI Taxonomy" id="47281"/>
    <lineage>
        <taxon>Eukaryota</taxon>
        <taxon>Viridiplantae</taxon>
        <taxon>Chlorophyta</taxon>
        <taxon>core chlorophytes</taxon>
        <taxon>Chlorophyceae</taxon>
        <taxon>CS clade</taxon>
        <taxon>Chlamydomonadales</taxon>
        <taxon>Chlamydomonadales incertae sedis</taxon>
        <taxon>Edaphochlamys</taxon>
    </lineage>
</organism>
<dbReference type="PANTHER" id="PTHR11567">
    <property type="entry name" value="ACID PHOSPHATASE-RELATED"/>
    <property type="match status" value="1"/>
</dbReference>
<sequence>MRGQPLPLGAVGALGGALGLSLATPSSQHPTITSEPPAASNATDLPPAPHTRTADPTGRHASSWLRGLLSAASVPGAEAISAAWARSPLGMAVLRNSHADGSGYDAMQATSAAAAAPLAAEPSPPVPLPGQEAEEGPDTITGVFHRLDPRKARLVLVQAVFRHGARTPLSSRREMWAGVEWDVCGEAYKAAALRLLSTAGVENPVSKHDLRQRSVVLEGGCRKGELTLLGQQQARALGAWLRGRYVREGGQGAEGQQAGGGGGGGGGGEGRSGGGGFLPADHKDAVIAARTTNVSRTIATLRGVLTGLYPALAEEGEPFPATTSADLDEILYADTRACPHLGTFQAMAREGGKAAIRSDPDQPWVASELQRLLGLDAATLDSKPWIYTDVHDVLTSLAAHGKPLPPGFEGQTRLIAAINRLATLEFAAEVAPSVRGGAAGRTALRLSMGRLLGLVTGNMRGAAGAGSREGEAKGRPHLYLYSGHDSTIMPLLSALGLEVTSWPPYLSNLVFELWELPPPAAAATAAATAVPRYVVRVLYNQEELPLPHCPPGYLPSLDTFVREVVGPFLLPPSPPDPSPPPLTSRPPCYLPSLDTFVREVVGPFLLSAQSHAELCAVKVAHDGALPQPKTKPAKPEGEKGGEVDKGKGEGEKGKVQGDKTEAN</sequence>
<feature type="region of interest" description="Disordered" evidence="2">
    <location>
        <begin position="251"/>
        <end position="277"/>
    </location>
</feature>
<dbReference type="CDD" id="cd07061">
    <property type="entry name" value="HP_HAP_like"/>
    <property type="match status" value="1"/>
</dbReference>
<dbReference type="Gene3D" id="3.40.50.1240">
    <property type="entry name" value="Phosphoglycerate mutase-like"/>
    <property type="match status" value="1"/>
</dbReference>
<accession>A0A836BT28</accession>
<dbReference type="PANTHER" id="PTHR11567:SF207">
    <property type="entry name" value="LYSOPHOSPHATIDIC ACID PHOSPHATASE TYPE 6"/>
    <property type="match status" value="1"/>
</dbReference>
<evidence type="ECO:0000256" key="3">
    <source>
        <dbReference type="SAM" id="SignalP"/>
    </source>
</evidence>
<evidence type="ECO:0000256" key="1">
    <source>
        <dbReference type="ARBA" id="ARBA00005375"/>
    </source>
</evidence>
<proteinExistence type="inferred from homology"/>
<feature type="compositionally biased region" description="Basic and acidic residues" evidence="2">
    <location>
        <begin position="633"/>
        <end position="663"/>
    </location>
</feature>
<evidence type="ECO:0000313" key="4">
    <source>
        <dbReference type="EMBL" id="KAG2486403.1"/>
    </source>
</evidence>
<dbReference type="AlphaFoldDB" id="A0A836BT28"/>
<feature type="signal peptide" evidence="3">
    <location>
        <begin position="1"/>
        <end position="23"/>
    </location>
</feature>
<comment type="similarity">
    <text evidence="1">Belongs to the histidine acid phosphatase family.</text>
</comment>
<dbReference type="InterPro" id="IPR000560">
    <property type="entry name" value="His_Pase_clade-2"/>
</dbReference>
<keyword evidence="5" id="KW-1185">Reference proteome</keyword>
<feature type="chain" id="PRO_5032790448" description="Acid phosphatase" evidence="3">
    <location>
        <begin position="24"/>
        <end position="663"/>
    </location>
</feature>
<reference evidence="4" key="1">
    <citation type="journal article" date="2020" name="bioRxiv">
        <title>Comparative genomics of Chlamydomonas.</title>
        <authorList>
            <person name="Craig R.J."/>
            <person name="Hasan A.R."/>
            <person name="Ness R.W."/>
            <person name="Keightley P.D."/>
        </authorList>
    </citation>
    <scope>NUCLEOTIDE SEQUENCE</scope>
    <source>
        <strain evidence="4">CCAP 11/70</strain>
    </source>
</reference>
<evidence type="ECO:0008006" key="6">
    <source>
        <dbReference type="Google" id="ProtNLM"/>
    </source>
</evidence>
<gene>
    <name evidence="4" type="ORF">HYH03_014979</name>
</gene>